<feature type="chain" id="PRO_5019382022" evidence="1">
    <location>
        <begin position="23"/>
        <end position="172"/>
    </location>
</feature>
<evidence type="ECO:0000256" key="1">
    <source>
        <dbReference type="SAM" id="SignalP"/>
    </source>
</evidence>
<protein>
    <submittedName>
        <fullName evidence="2">DUF3016 domain-containing protein</fullName>
    </submittedName>
</protein>
<keyword evidence="3" id="KW-1185">Reference proteome</keyword>
<evidence type="ECO:0000313" key="2">
    <source>
        <dbReference type="EMBL" id="RUO76853.1"/>
    </source>
</evidence>
<dbReference type="Proteomes" id="UP000288279">
    <property type="component" value="Unassembled WGS sequence"/>
</dbReference>
<evidence type="ECO:0000313" key="3">
    <source>
        <dbReference type="Proteomes" id="UP000288279"/>
    </source>
</evidence>
<proteinExistence type="predicted"/>
<dbReference type="Pfam" id="PF11454">
    <property type="entry name" value="DUF3016"/>
    <property type="match status" value="1"/>
</dbReference>
<dbReference type="RefSeq" id="WP_126827880.1">
    <property type="nucleotide sequence ID" value="NZ_PIQG01000003.1"/>
</dbReference>
<dbReference type="EMBL" id="PIQG01000003">
    <property type="protein sequence ID" value="RUO76853.1"/>
    <property type="molecule type" value="Genomic_DNA"/>
</dbReference>
<sequence length="172" mass="19589">MMNVASKSIILLAGLLSFPALAATTQVTFKDPESYRDIEAVNELQSRFEEKIFTGLREHFTALGELLPESNQLNITVTELDITGRVEPTFGVGGAQAMRVVDRIDFPRIHFSYTYTDASGQVVKTEEVKLNDVGFEQGMRRALRSGRDQLYYEKKLLDEWFYKSFGIRPNIR</sequence>
<organism evidence="2 3">
    <name type="scientific">Pseudidiomarina taiwanensis</name>
    <dbReference type="NCBI Taxonomy" id="337250"/>
    <lineage>
        <taxon>Bacteria</taxon>
        <taxon>Pseudomonadati</taxon>
        <taxon>Pseudomonadota</taxon>
        <taxon>Gammaproteobacteria</taxon>
        <taxon>Alteromonadales</taxon>
        <taxon>Idiomarinaceae</taxon>
        <taxon>Pseudidiomarina</taxon>
    </lineage>
</organism>
<reference evidence="2 3" key="1">
    <citation type="journal article" date="2011" name="Front. Microbiol.">
        <title>Genomic signatures of strain selection and enhancement in Bacillus atrophaeus var. globigii, a historical biowarfare simulant.</title>
        <authorList>
            <person name="Gibbons H.S."/>
            <person name="Broomall S.M."/>
            <person name="McNew L.A."/>
            <person name="Daligault H."/>
            <person name="Chapman C."/>
            <person name="Bruce D."/>
            <person name="Karavis M."/>
            <person name="Krepps M."/>
            <person name="McGregor P.A."/>
            <person name="Hong C."/>
            <person name="Park K.H."/>
            <person name="Akmal A."/>
            <person name="Feldman A."/>
            <person name="Lin J.S."/>
            <person name="Chang W.E."/>
            <person name="Higgs B.W."/>
            <person name="Demirev P."/>
            <person name="Lindquist J."/>
            <person name="Liem A."/>
            <person name="Fochler E."/>
            <person name="Read T.D."/>
            <person name="Tapia R."/>
            <person name="Johnson S."/>
            <person name="Bishop-Lilly K.A."/>
            <person name="Detter C."/>
            <person name="Han C."/>
            <person name="Sozhamannan S."/>
            <person name="Rosenzweig C.N."/>
            <person name="Skowronski E.W."/>
        </authorList>
    </citation>
    <scope>NUCLEOTIDE SEQUENCE [LARGE SCALE GENOMIC DNA]</scope>
    <source>
        <strain evidence="2 3">PIT1</strain>
    </source>
</reference>
<keyword evidence="1" id="KW-0732">Signal</keyword>
<dbReference type="OrthoDB" id="195620at2"/>
<comment type="caution">
    <text evidence="2">The sequence shown here is derived from an EMBL/GenBank/DDBJ whole genome shotgun (WGS) entry which is preliminary data.</text>
</comment>
<feature type="signal peptide" evidence="1">
    <location>
        <begin position="1"/>
        <end position="22"/>
    </location>
</feature>
<accession>A0A432ZFZ7</accession>
<gene>
    <name evidence="2" type="ORF">CWI83_08010</name>
</gene>
<dbReference type="InterPro" id="IPR021557">
    <property type="entry name" value="DUF3016"/>
</dbReference>
<name>A0A432ZFZ7_9GAMM</name>
<dbReference type="AlphaFoldDB" id="A0A432ZFZ7"/>